<dbReference type="Proteomes" id="UP000298173">
    <property type="component" value="Unassembled WGS sequence"/>
</dbReference>
<dbReference type="RefSeq" id="WP_134502039.1">
    <property type="nucleotide sequence ID" value="NZ_SOEY01000008.1"/>
</dbReference>
<dbReference type="GO" id="GO:0016491">
    <property type="term" value="F:oxidoreductase activity"/>
    <property type="evidence" value="ECO:0007669"/>
    <property type="project" value="UniProtKB-KW"/>
</dbReference>
<protein>
    <submittedName>
        <fullName evidence="3">SDR family NAD(P)-dependent oxidoreductase</fullName>
    </submittedName>
</protein>
<dbReference type="CDD" id="cd05233">
    <property type="entry name" value="SDR_c"/>
    <property type="match status" value="1"/>
</dbReference>
<keyword evidence="4" id="KW-1185">Reference proteome</keyword>
<dbReference type="Gene3D" id="3.40.50.720">
    <property type="entry name" value="NAD(P)-binding Rossmann-like Domain"/>
    <property type="match status" value="1"/>
</dbReference>
<dbReference type="InterPro" id="IPR002347">
    <property type="entry name" value="SDR_fam"/>
</dbReference>
<evidence type="ECO:0000256" key="1">
    <source>
        <dbReference type="ARBA" id="ARBA00006484"/>
    </source>
</evidence>
<comment type="caution">
    <text evidence="3">The sequence shown here is derived from an EMBL/GenBank/DDBJ whole genome shotgun (WGS) entry which is preliminary data.</text>
</comment>
<dbReference type="PRINTS" id="PR00081">
    <property type="entry name" value="GDHRDH"/>
</dbReference>
<dbReference type="OrthoDB" id="4773823at2"/>
<proteinExistence type="inferred from homology"/>
<dbReference type="InterPro" id="IPR020904">
    <property type="entry name" value="Sc_DH/Rdtase_CS"/>
</dbReference>
<gene>
    <name evidence="3" type="ORF">E3O06_05880</name>
</gene>
<name>A0A4R8V0W9_9MICO</name>
<organism evidence="3 4">
    <name type="scientific">Cryobacterium glaciale</name>
    <dbReference type="NCBI Taxonomy" id="1259145"/>
    <lineage>
        <taxon>Bacteria</taxon>
        <taxon>Bacillati</taxon>
        <taxon>Actinomycetota</taxon>
        <taxon>Actinomycetes</taxon>
        <taxon>Micrococcales</taxon>
        <taxon>Microbacteriaceae</taxon>
        <taxon>Cryobacterium</taxon>
    </lineage>
</organism>
<dbReference type="EMBL" id="SOEY01000008">
    <property type="protein sequence ID" value="TFB75352.1"/>
    <property type="molecule type" value="Genomic_DNA"/>
</dbReference>
<dbReference type="PANTHER" id="PTHR43477:SF1">
    <property type="entry name" value="DIHYDROANTICAPSIN 7-DEHYDROGENASE"/>
    <property type="match status" value="1"/>
</dbReference>
<dbReference type="InterPro" id="IPR036291">
    <property type="entry name" value="NAD(P)-bd_dom_sf"/>
</dbReference>
<keyword evidence="2" id="KW-0560">Oxidoreductase</keyword>
<comment type="similarity">
    <text evidence="1">Belongs to the short-chain dehydrogenases/reductases (SDR) family.</text>
</comment>
<evidence type="ECO:0000256" key="2">
    <source>
        <dbReference type="ARBA" id="ARBA00023002"/>
    </source>
</evidence>
<evidence type="ECO:0000313" key="4">
    <source>
        <dbReference type="Proteomes" id="UP000298173"/>
    </source>
</evidence>
<reference evidence="3 4" key="1">
    <citation type="submission" date="2019-03" db="EMBL/GenBank/DDBJ databases">
        <title>Genomics of glacier-inhabiting Cryobacterium strains.</title>
        <authorList>
            <person name="Liu Q."/>
            <person name="Xin Y.-H."/>
        </authorList>
    </citation>
    <scope>NUCLEOTIDE SEQUENCE [LARGE SCALE GENOMIC DNA]</scope>
    <source>
        <strain evidence="3 4">HLT2-23</strain>
    </source>
</reference>
<accession>A0A4R8V0W9</accession>
<dbReference type="SUPFAM" id="SSF51735">
    <property type="entry name" value="NAD(P)-binding Rossmann-fold domains"/>
    <property type="match status" value="1"/>
</dbReference>
<dbReference type="Pfam" id="PF00106">
    <property type="entry name" value="adh_short"/>
    <property type="match status" value="1"/>
</dbReference>
<evidence type="ECO:0000313" key="3">
    <source>
        <dbReference type="EMBL" id="TFB75352.1"/>
    </source>
</evidence>
<dbReference type="PROSITE" id="PS00061">
    <property type="entry name" value="ADH_SHORT"/>
    <property type="match status" value="1"/>
</dbReference>
<dbReference type="PANTHER" id="PTHR43477">
    <property type="entry name" value="DIHYDROANTICAPSIN 7-DEHYDROGENASE"/>
    <property type="match status" value="1"/>
</dbReference>
<dbReference type="AlphaFoldDB" id="A0A4R8V0W9"/>
<dbReference type="InterPro" id="IPR051122">
    <property type="entry name" value="SDR_DHRS6-like"/>
</dbReference>
<sequence length="221" mass="22183">MAASPAVAGRRVLIAGATSTAGLAVAASLADTGARVVAVGSNLARLQSVLAVAPTAALYECDLTDFGAVTALAAAIGPIDGLIHLVGGWRGGGGLAGQTDEDWDFLHSHVMTTLRNTTRAFNADLLASPAGRLAIVSSVSVDRPSAGGANYAAAKSAAETWVRAVGQGFAKAGDTAAAVIFVVRSLEGLETELATRVTRLWDEAAASANNSRVLLVSGAES</sequence>